<comment type="caution">
    <text evidence="5">The sequence shown here is derived from an EMBL/GenBank/DDBJ whole genome shotgun (WGS) entry which is preliminary data.</text>
</comment>
<dbReference type="PANTHER" id="PTHR15350">
    <property type="entry name" value="COP9 SIGNALOSOME COMPLEX SUBUNIT 7/DENDRITIC CELL PROTEIN GA17"/>
    <property type="match status" value="1"/>
</dbReference>
<dbReference type="GO" id="GO:0008180">
    <property type="term" value="C:COP9 signalosome"/>
    <property type="evidence" value="ECO:0007669"/>
    <property type="project" value="UniProtKB-KW"/>
</dbReference>
<dbReference type="RefSeq" id="XP_036635343.1">
    <property type="nucleotide sequence ID" value="XM_036773870.1"/>
</dbReference>
<protein>
    <recommendedName>
        <fullName evidence="4">PCI domain-containing protein</fullName>
    </recommendedName>
</protein>
<dbReference type="VEuPathDB" id="FungiDB:PC9H_004283"/>
<dbReference type="Proteomes" id="UP000623687">
    <property type="component" value="Unassembled WGS sequence"/>
</dbReference>
<keyword evidence="6" id="KW-1185">Reference proteome</keyword>
<dbReference type="Pfam" id="PF01399">
    <property type="entry name" value="PCI"/>
    <property type="match status" value="1"/>
</dbReference>
<dbReference type="InterPro" id="IPR000717">
    <property type="entry name" value="PCI_dom"/>
</dbReference>
<dbReference type="EMBL" id="JACETU010000002">
    <property type="protein sequence ID" value="KAF7437444.1"/>
    <property type="molecule type" value="Genomic_DNA"/>
</dbReference>
<dbReference type="AlphaFoldDB" id="A0A8H7A306"/>
<name>A0A8H7A306_PLEOS</name>
<evidence type="ECO:0000256" key="3">
    <source>
        <dbReference type="SAM" id="MobiDB-lite"/>
    </source>
</evidence>
<dbReference type="GeneID" id="59374101"/>
<comment type="similarity">
    <text evidence="1">Belongs to the CSN7/EIF3M family. CSN7 subfamily.</text>
</comment>
<organism evidence="5 6">
    <name type="scientific">Pleurotus ostreatus</name>
    <name type="common">Oyster mushroom</name>
    <name type="synonym">White-rot fungus</name>
    <dbReference type="NCBI Taxonomy" id="5322"/>
    <lineage>
        <taxon>Eukaryota</taxon>
        <taxon>Fungi</taxon>
        <taxon>Dikarya</taxon>
        <taxon>Basidiomycota</taxon>
        <taxon>Agaricomycotina</taxon>
        <taxon>Agaricomycetes</taxon>
        <taxon>Agaricomycetidae</taxon>
        <taxon>Agaricales</taxon>
        <taxon>Pleurotineae</taxon>
        <taxon>Pleurotaceae</taxon>
        <taxon>Pleurotus</taxon>
    </lineage>
</organism>
<evidence type="ECO:0000256" key="1">
    <source>
        <dbReference type="ARBA" id="ARBA00008482"/>
    </source>
</evidence>
<feature type="region of interest" description="Disordered" evidence="3">
    <location>
        <begin position="227"/>
        <end position="326"/>
    </location>
</feature>
<evidence type="ECO:0000313" key="6">
    <source>
        <dbReference type="Proteomes" id="UP000623687"/>
    </source>
</evidence>
<proteinExistence type="inferred from homology"/>
<evidence type="ECO:0000313" key="5">
    <source>
        <dbReference type="EMBL" id="KAF7437444.1"/>
    </source>
</evidence>
<evidence type="ECO:0000259" key="4">
    <source>
        <dbReference type="PROSITE" id="PS50250"/>
    </source>
</evidence>
<reference evidence="5" key="1">
    <citation type="submission" date="2019-07" db="EMBL/GenBank/DDBJ databases">
        <authorList>
            <person name="Palmer J.M."/>
        </authorList>
    </citation>
    <scope>NUCLEOTIDE SEQUENCE</scope>
    <source>
        <strain evidence="5">PC9</strain>
    </source>
</reference>
<dbReference type="Pfam" id="PF22061">
    <property type="entry name" value="CSN7_HB_subdom"/>
    <property type="match status" value="1"/>
</dbReference>
<dbReference type="PANTHER" id="PTHR15350:SF5">
    <property type="entry name" value="COP9 SIGNALOSOME COMPLEX SUBUNIT 7"/>
    <property type="match status" value="1"/>
</dbReference>
<gene>
    <name evidence="5" type="ORF">PC9H_004283</name>
</gene>
<evidence type="ECO:0000256" key="2">
    <source>
        <dbReference type="ARBA" id="ARBA00022790"/>
    </source>
</evidence>
<dbReference type="PROSITE" id="PS50250">
    <property type="entry name" value="PCI"/>
    <property type="match status" value="1"/>
</dbReference>
<keyword evidence="2" id="KW-0736">Signalosome</keyword>
<accession>A0A8H7A306</accession>
<dbReference type="OrthoDB" id="10265275at2759"/>
<dbReference type="InterPro" id="IPR045237">
    <property type="entry name" value="COPS7/eIF3m"/>
</dbReference>
<sequence>MDLGSNFHAKLEPFLLVGKSMKGAAAAKLILDATSAPGVFVFSELLELPNIQELASHEQYASHHALLQVFSYKTYADYLQRKDSLPPLNQAQTVKLKYLSIVTLASERRILPYSTLLKALDMPSIRELEDLIIDAIYLDILRGKLDQKEEQLEVEYTMGRDLELGKLETVLEALKDWHSTTAAVLTTLDEKLVSISSAAAAAKAEREGYDKELNGILKEIVEKQKDKNMASGMGGQLGRRGTHDSMDIDEPENVKGKSRRAPQEALSKQQRKRNSSVVNFKPTPREVLGGIAPHLFEERPRRRSSSRTRSEVHLPPTHKRNVSSSPLRVSAILTAWDENGQLMGRSEQELEVNSDDSDSDEPLQTTVTCTLDEKGAHVETETSHSRSIMKVDKTRLKSLKISRGLRTIVIKLR</sequence>
<feature type="domain" description="PCI" evidence="4">
    <location>
        <begin position="1"/>
        <end position="159"/>
    </location>
</feature>
<dbReference type="SMART" id="SM00088">
    <property type="entry name" value="PINT"/>
    <property type="match status" value="1"/>
</dbReference>